<organism evidence="1 2">
    <name type="scientific">Antarctobacter heliothermus</name>
    <dbReference type="NCBI Taxonomy" id="74033"/>
    <lineage>
        <taxon>Bacteria</taxon>
        <taxon>Pseudomonadati</taxon>
        <taxon>Pseudomonadota</taxon>
        <taxon>Alphaproteobacteria</taxon>
        <taxon>Rhodobacterales</taxon>
        <taxon>Roseobacteraceae</taxon>
        <taxon>Antarctobacter</taxon>
    </lineage>
</organism>
<dbReference type="Proteomes" id="UP000203589">
    <property type="component" value="Chromosome"/>
</dbReference>
<dbReference type="RefSeq" id="WP_094036629.1">
    <property type="nucleotide sequence ID" value="NZ_CP022540.1"/>
</dbReference>
<dbReference type="SUPFAM" id="SSF51182">
    <property type="entry name" value="RmlC-like cupins"/>
    <property type="match status" value="1"/>
</dbReference>
<dbReference type="InterPro" id="IPR014710">
    <property type="entry name" value="RmlC-like_jellyroll"/>
</dbReference>
<protein>
    <submittedName>
        <fullName evidence="1">Cupin</fullName>
    </submittedName>
</protein>
<proteinExistence type="predicted"/>
<evidence type="ECO:0000313" key="1">
    <source>
        <dbReference type="EMBL" id="ASP22935.1"/>
    </source>
</evidence>
<gene>
    <name evidence="1" type="ORF">ANTHELSMS3_04331</name>
</gene>
<dbReference type="KEGG" id="aht:ANTHELSMS3_04331"/>
<reference evidence="1 2" key="1">
    <citation type="submission" date="2017-07" db="EMBL/GenBank/DDBJ databases">
        <title>Genome Sequence of Antarctobacter heliothermus Strain SMS3 Isolated from a culture of the Diatom Skeletonema marinoi.</title>
        <authorList>
            <person name="Topel M."/>
            <person name="Pinder M.I.M."/>
            <person name="Johansson O.N."/>
            <person name="Kourtchenko O."/>
            <person name="Godhe A."/>
            <person name="Clarke A.K."/>
        </authorList>
    </citation>
    <scope>NUCLEOTIDE SEQUENCE [LARGE SCALE GENOMIC DNA]</scope>
    <source>
        <strain evidence="1 2">SMS3</strain>
    </source>
</reference>
<name>A0A222E9P4_9RHOB</name>
<dbReference type="AlphaFoldDB" id="A0A222E9P4"/>
<dbReference type="Gene3D" id="2.60.120.10">
    <property type="entry name" value="Jelly Rolls"/>
    <property type="match status" value="1"/>
</dbReference>
<dbReference type="OrthoDB" id="7509071at2"/>
<keyword evidence="2" id="KW-1185">Reference proteome</keyword>
<dbReference type="InterPro" id="IPR011051">
    <property type="entry name" value="RmlC_Cupin_sf"/>
</dbReference>
<evidence type="ECO:0000313" key="2">
    <source>
        <dbReference type="Proteomes" id="UP000203589"/>
    </source>
</evidence>
<dbReference type="EMBL" id="CP022540">
    <property type="protein sequence ID" value="ASP22935.1"/>
    <property type="molecule type" value="Genomic_DNA"/>
</dbReference>
<accession>A0A222E9P4</accession>
<sequence>MKYHLLYCDDAGDSHWRDVDVALTETEFAPPARSILVSEGEAAKATLFLRLEAGWNEPIHPTPKRQTLIPLAGRIRVTASDGEARDFGPGDVWRMEDTQGKGHHTCVIGDADFDCVIVQFD</sequence>